<dbReference type="Gene3D" id="3.10.450.50">
    <property type="match status" value="2"/>
</dbReference>
<name>A0ABP9ALD2_9SPHI</name>
<feature type="chain" id="PRO_5047241304" description="Nuclear transport factor 2 family protein" evidence="1">
    <location>
        <begin position="21"/>
        <end position="287"/>
    </location>
</feature>
<reference evidence="3" key="1">
    <citation type="journal article" date="2019" name="Int. J. Syst. Evol. Microbiol.">
        <title>The Global Catalogue of Microorganisms (GCM) 10K type strain sequencing project: providing services to taxonomists for standard genome sequencing and annotation.</title>
        <authorList>
            <consortium name="The Broad Institute Genomics Platform"/>
            <consortium name="The Broad Institute Genome Sequencing Center for Infectious Disease"/>
            <person name="Wu L."/>
            <person name="Ma J."/>
        </authorList>
    </citation>
    <scope>NUCLEOTIDE SEQUENCE [LARGE SCALE GENOMIC DNA]</scope>
    <source>
        <strain evidence="3">JCM 18200</strain>
    </source>
</reference>
<evidence type="ECO:0000313" key="3">
    <source>
        <dbReference type="Proteomes" id="UP001501411"/>
    </source>
</evidence>
<keyword evidence="1" id="KW-0732">Signal</keyword>
<dbReference type="EMBL" id="BAABIQ010000005">
    <property type="protein sequence ID" value="GAA4783095.1"/>
    <property type="molecule type" value="Genomic_DNA"/>
</dbReference>
<organism evidence="2 3">
    <name type="scientific">Olivibacter ginsenosidimutans</name>
    <dbReference type="NCBI Taxonomy" id="1176537"/>
    <lineage>
        <taxon>Bacteria</taxon>
        <taxon>Pseudomonadati</taxon>
        <taxon>Bacteroidota</taxon>
        <taxon>Sphingobacteriia</taxon>
        <taxon>Sphingobacteriales</taxon>
        <taxon>Sphingobacteriaceae</taxon>
        <taxon>Olivibacter</taxon>
    </lineage>
</organism>
<evidence type="ECO:0000256" key="1">
    <source>
        <dbReference type="SAM" id="SignalP"/>
    </source>
</evidence>
<proteinExistence type="predicted"/>
<comment type="caution">
    <text evidence="2">The sequence shown here is derived from an EMBL/GenBank/DDBJ whole genome shotgun (WGS) entry which is preliminary data.</text>
</comment>
<sequence>MLRIIWIACCIAFISNKAIAQQDPSEQVNQLISAEYNLSVLATKKGLLTAYQTFSDENTIFYTPAPTKVTDYLKNKPNLPDVMQWKPIYAKVAKSDEWGFTTGAITWQKVGSPKKYGEYLCLWKRDRKGEWRMAYRAISEHFEPYRKISVDFESPANNKYRKSRSRARLKQREDIILSTDQLYATILKADNKTAFKEFLTDGARIYIPGYNPVIKLDKIQAFLEKQDINIESVEGKVDRAYSGELAFSQGDAIIRQGNKVTKCYYIRIWELQENAMWKVSVDMYFAK</sequence>
<feature type="signal peptide" evidence="1">
    <location>
        <begin position="1"/>
        <end position="20"/>
    </location>
</feature>
<evidence type="ECO:0000313" key="2">
    <source>
        <dbReference type="EMBL" id="GAA4783095.1"/>
    </source>
</evidence>
<keyword evidence="3" id="KW-1185">Reference proteome</keyword>
<evidence type="ECO:0008006" key="4">
    <source>
        <dbReference type="Google" id="ProtNLM"/>
    </source>
</evidence>
<protein>
    <recommendedName>
        <fullName evidence="4">Nuclear transport factor 2 family protein</fullName>
    </recommendedName>
</protein>
<gene>
    <name evidence="2" type="ORF">GCM10023231_08430</name>
</gene>
<dbReference type="RefSeq" id="WP_345230469.1">
    <property type="nucleotide sequence ID" value="NZ_BAABIQ010000005.1"/>
</dbReference>
<dbReference type="Proteomes" id="UP001501411">
    <property type="component" value="Unassembled WGS sequence"/>
</dbReference>
<accession>A0ABP9ALD2</accession>